<dbReference type="AlphaFoldDB" id="A0AAW0CUD3"/>
<keyword evidence="3" id="KW-1185">Reference proteome</keyword>
<sequence>MTEITATSAETDRAVAAAVSEPHVAAAFQTVLSALDSICQNGADAETIAAFQTVLDTISSFTNVFEAQAAFVDAATSPAAEDELVASFVNVSTADTAPMAAVSTANTAPTAAVSSANPALATLSPFGTASGPTLSLFGPAPRAAATSGFFPSPPQIFGLPSPGPVVSPAIPAQPLLRTTGPWIVGSLYIVVPPQHLAAIPENQQTDEDTPVWYCISKGRYVGVTLIHAVALAAILGVSGGSMRSYKTQVKALEAFNNALDFHSVTVALVI</sequence>
<evidence type="ECO:0000313" key="3">
    <source>
        <dbReference type="Proteomes" id="UP001362999"/>
    </source>
</evidence>
<reference evidence="2 3" key="1">
    <citation type="journal article" date="2024" name="J Genomics">
        <title>Draft genome sequencing and assembly of Favolaschia claudopus CIRM-BRFM 2984 isolated from oak limbs.</title>
        <authorList>
            <person name="Navarro D."/>
            <person name="Drula E."/>
            <person name="Chaduli D."/>
            <person name="Cazenave R."/>
            <person name="Ahrendt S."/>
            <person name="Wang J."/>
            <person name="Lipzen A."/>
            <person name="Daum C."/>
            <person name="Barry K."/>
            <person name="Grigoriev I.V."/>
            <person name="Favel A."/>
            <person name="Rosso M.N."/>
            <person name="Martin F."/>
        </authorList>
    </citation>
    <scope>NUCLEOTIDE SEQUENCE [LARGE SCALE GENOMIC DNA]</scope>
    <source>
        <strain evidence="2 3">CIRM-BRFM 2984</strain>
    </source>
</reference>
<keyword evidence="1" id="KW-0812">Transmembrane</keyword>
<proteinExistence type="predicted"/>
<evidence type="ECO:0000313" key="2">
    <source>
        <dbReference type="EMBL" id="KAK7043465.1"/>
    </source>
</evidence>
<protein>
    <submittedName>
        <fullName evidence="2">Uncharacterized protein</fullName>
    </submittedName>
</protein>
<evidence type="ECO:0000256" key="1">
    <source>
        <dbReference type="SAM" id="Phobius"/>
    </source>
</evidence>
<gene>
    <name evidence="2" type="ORF">R3P38DRAFT_3177874</name>
</gene>
<dbReference type="EMBL" id="JAWWNJ010000012">
    <property type="protein sequence ID" value="KAK7043465.1"/>
    <property type="molecule type" value="Genomic_DNA"/>
</dbReference>
<keyword evidence="1" id="KW-1133">Transmembrane helix</keyword>
<name>A0AAW0CUD3_9AGAR</name>
<accession>A0AAW0CUD3</accession>
<keyword evidence="1" id="KW-0472">Membrane</keyword>
<comment type="caution">
    <text evidence="2">The sequence shown here is derived from an EMBL/GenBank/DDBJ whole genome shotgun (WGS) entry which is preliminary data.</text>
</comment>
<organism evidence="2 3">
    <name type="scientific">Favolaschia claudopus</name>
    <dbReference type="NCBI Taxonomy" id="2862362"/>
    <lineage>
        <taxon>Eukaryota</taxon>
        <taxon>Fungi</taxon>
        <taxon>Dikarya</taxon>
        <taxon>Basidiomycota</taxon>
        <taxon>Agaricomycotina</taxon>
        <taxon>Agaricomycetes</taxon>
        <taxon>Agaricomycetidae</taxon>
        <taxon>Agaricales</taxon>
        <taxon>Marasmiineae</taxon>
        <taxon>Mycenaceae</taxon>
        <taxon>Favolaschia</taxon>
    </lineage>
</organism>
<dbReference type="Proteomes" id="UP001362999">
    <property type="component" value="Unassembled WGS sequence"/>
</dbReference>
<feature type="transmembrane region" description="Helical" evidence="1">
    <location>
        <begin position="220"/>
        <end position="240"/>
    </location>
</feature>